<dbReference type="Proteomes" id="UP000768567">
    <property type="component" value="Unassembled WGS sequence"/>
</dbReference>
<reference evidence="2 3" key="1">
    <citation type="submission" date="2020-10" db="EMBL/GenBank/DDBJ databases">
        <title>ChiBAC.</title>
        <authorList>
            <person name="Zenner C."/>
            <person name="Hitch T.C.A."/>
            <person name="Clavel T."/>
        </authorList>
    </citation>
    <scope>NUCLEOTIDE SEQUENCE [LARGE SCALE GENOMIC DNA]</scope>
    <source>
        <strain evidence="2 3">DSM 109015</strain>
    </source>
</reference>
<accession>A0ABR9R1P0</accession>
<comment type="caution">
    <text evidence="2">The sequence shown here is derived from an EMBL/GenBank/DDBJ whole genome shotgun (WGS) entry which is preliminary data.</text>
</comment>
<gene>
    <name evidence="2" type="ORF">INF35_04490</name>
</gene>
<keyword evidence="3" id="KW-1185">Reference proteome</keyword>
<keyword evidence="1" id="KW-0472">Membrane</keyword>
<keyword evidence="1" id="KW-0812">Transmembrane</keyword>
<keyword evidence="1" id="KW-1133">Transmembrane helix</keyword>
<evidence type="ECO:0000256" key="1">
    <source>
        <dbReference type="SAM" id="Phobius"/>
    </source>
</evidence>
<dbReference type="RefSeq" id="WP_193500307.1">
    <property type="nucleotide sequence ID" value="NZ_JADCKC010000001.1"/>
</dbReference>
<proteinExistence type="predicted"/>
<feature type="transmembrane region" description="Helical" evidence="1">
    <location>
        <begin position="90"/>
        <end position="108"/>
    </location>
</feature>
<evidence type="ECO:0000313" key="2">
    <source>
        <dbReference type="EMBL" id="MBE5037043.1"/>
    </source>
</evidence>
<feature type="transmembrane region" description="Helical" evidence="1">
    <location>
        <begin position="58"/>
        <end position="78"/>
    </location>
</feature>
<name>A0ABR9R1P0_9FIRM</name>
<sequence>MKTRRNRRAVAALCTLALALFMEILPGGVTMRFAAGPGEYFLKTCSFFDLTPMGYGDPLPMAAGILTVAAAALVLTGFSDNGQGRRRGAALVVTVLACLAAILQLVLFGEMNGMGLAVAVLLAASGALQGLSVSDTGKK</sequence>
<protein>
    <submittedName>
        <fullName evidence="2">Uncharacterized protein</fullName>
    </submittedName>
</protein>
<organism evidence="2 3">
    <name type="scientific">Gemmiger gallinarum</name>
    <dbReference type="NCBI Taxonomy" id="2779354"/>
    <lineage>
        <taxon>Bacteria</taxon>
        <taxon>Bacillati</taxon>
        <taxon>Bacillota</taxon>
        <taxon>Clostridia</taxon>
        <taxon>Eubacteriales</taxon>
        <taxon>Gemmiger</taxon>
    </lineage>
</organism>
<feature type="transmembrane region" description="Helical" evidence="1">
    <location>
        <begin position="114"/>
        <end position="133"/>
    </location>
</feature>
<evidence type="ECO:0000313" key="3">
    <source>
        <dbReference type="Proteomes" id="UP000768567"/>
    </source>
</evidence>
<dbReference type="EMBL" id="JADCKC010000001">
    <property type="protein sequence ID" value="MBE5037043.1"/>
    <property type="molecule type" value="Genomic_DNA"/>
</dbReference>